<accession>A0A8S4AK18</accession>
<organism evidence="1 2">
    <name type="scientific">Menidia menidia</name>
    <name type="common">Atlantic silverside</name>
    <dbReference type="NCBI Taxonomy" id="238744"/>
    <lineage>
        <taxon>Eukaryota</taxon>
        <taxon>Metazoa</taxon>
        <taxon>Chordata</taxon>
        <taxon>Craniata</taxon>
        <taxon>Vertebrata</taxon>
        <taxon>Euteleostomi</taxon>
        <taxon>Actinopterygii</taxon>
        <taxon>Neopterygii</taxon>
        <taxon>Teleostei</taxon>
        <taxon>Neoteleostei</taxon>
        <taxon>Acanthomorphata</taxon>
        <taxon>Ovalentaria</taxon>
        <taxon>Atherinomorphae</taxon>
        <taxon>Atheriniformes</taxon>
        <taxon>Atherinopsidae</taxon>
        <taxon>Menidiinae</taxon>
        <taxon>Menidia</taxon>
    </lineage>
</organism>
<sequence>MARQQVPLLQDDTRDVFSLGLVPFEEHNATRLSGIIMPVPKCSGRGKAFPITTQPFLRALQRPECSHEVDSSLRRLRIHCFSPFIFFFFDELPHDIQQHQELTGAEEIWFPSPWMPV</sequence>
<evidence type="ECO:0000313" key="2">
    <source>
        <dbReference type="Proteomes" id="UP000677803"/>
    </source>
</evidence>
<dbReference type="EMBL" id="CAJRST010002224">
    <property type="protein sequence ID" value="CAG5866592.1"/>
    <property type="molecule type" value="Genomic_DNA"/>
</dbReference>
<dbReference type="AlphaFoldDB" id="A0A8S4AK18"/>
<protein>
    <submittedName>
        <fullName evidence="1">(Atlantic silverside) hypothetical protein</fullName>
    </submittedName>
</protein>
<comment type="caution">
    <text evidence="1">The sequence shown here is derived from an EMBL/GenBank/DDBJ whole genome shotgun (WGS) entry which is preliminary data.</text>
</comment>
<reference evidence="1" key="1">
    <citation type="submission" date="2021-05" db="EMBL/GenBank/DDBJ databases">
        <authorList>
            <person name="Tigano A."/>
        </authorList>
    </citation>
    <scope>NUCLEOTIDE SEQUENCE</scope>
</reference>
<proteinExistence type="predicted"/>
<keyword evidence="2" id="KW-1185">Reference proteome</keyword>
<dbReference type="Proteomes" id="UP000677803">
    <property type="component" value="Unassembled WGS sequence"/>
</dbReference>
<name>A0A8S4AK18_9TELE</name>
<gene>
    <name evidence="1" type="ORF">MMEN_LOCUS3303</name>
</gene>
<evidence type="ECO:0000313" key="1">
    <source>
        <dbReference type="EMBL" id="CAG5866592.1"/>
    </source>
</evidence>